<evidence type="ECO:0000313" key="3">
    <source>
        <dbReference type="Proteomes" id="UP000184304"/>
    </source>
</evidence>
<protein>
    <recommendedName>
        <fullName evidence="4">Secreted protein</fullName>
    </recommendedName>
</protein>
<evidence type="ECO:0000256" key="1">
    <source>
        <dbReference type="SAM" id="SignalP"/>
    </source>
</evidence>
<keyword evidence="3" id="KW-1185">Reference proteome</keyword>
<dbReference type="AlphaFoldDB" id="A0A1L9MQL5"/>
<organism evidence="2 3">
    <name type="scientific">Aspergillus tubingensis (strain CBS 134.48)</name>
    <dbReference type="NCBI Taxonomy" id="767770"/>
    <lineage>
        <taxon>Eukaryota</taxon>
        <taxon>Fungi</taxon>
        <taxon>Dikarya</taxon>
        <taxon>Ascomycota</taxon>
        <taxon>Pezizomycotina</taxon>
        <taxon>Eurotiomycetes</taxon>
        <taxon>Eurotiomycetidae</taxon>
        <taxon>Eurotiales</taxon>
        <taxon>Aspergillaceae</taxon>
        <taxon>Aspergillus</taxon>
        <taxon>Aspergillus subgen. Circumdati</taxon>
    </lineage>
</organism>
<accession>A0A1L9MQL5</accession>
<name>A0A1L9MQL5_ASPTC</name>
<feature type="chain" id="PRO_5012318373" description="Secreted protein" evidence="1">
    <location>
        <begin position="22"/>
        <end position="107"/>
    </location>
</feature>
<reference evidence="3" key="1">
    <citation type="journal article" date="2017" name="Genome Biol.">
        <title>Comparative genomics reveals high biological diversity and specific adaptations in the industrially and medically important fungal genus Aspergillus.</title>
        <authorList>
            <person name="de Vries R.P."/>
            <person name="Riley R."/>
            <person name="Wiebenga A."/>
            <person name="Aguilar-Osorio G."/>
            <person name="Amillis S."/>
            <person name="Uchima C.A."/>
            <person name="Anderluh G."/>
            <person name="Asadollahi M."/>
            <person name="Askin M."/>
            <person name="Barry K."/>
            <person name="Battaglia E."/>
            <person name="Bayram O."/>
            <person name="Benocci T."/>
            <person name="Braus-Stromeyer S.A."/>
            <person name="Caldana C."/>
            <person name="Canovas D."/>
            <person name="Cerqueira G.C."/>
            <person name="Chen F."/>
            <person name="Chen W."/>
            <person name="Choi C."/>
            <person name="Clum A."/>
            <person name="Dos Santos R.A."/>
            <person name="Damasio A.R."/>
            <person name="Diallinas G."/>
            <person name="Emri T."/>
            <person name="Fekete E."/>
            <person name="Flipphi M."/>
            <person name="Freyberg S."/>
            <person name="Gallo A."/>
            <person name="Gournas C."/>
            <person name="Habgood R."/>
            <person name="Hainaut M."/>
            <person name="Harispe M.L."/>
            <person name="Henrissat B."/>
            <person name="Hilden K.S."/>
            <person name="Hope R."/>
            <person name="Hossain A."/>
            <person name="Karabika E."/>
            <person name="Karaffa L."/>
            <person name="Karanyi Z."/>
            <person name="Krasevec N."/>
            <person name="Kuo A."/>
            <person name="Kusch H."/>
            <person name="LaButti K."/>
            <person name="Lagendijk E.L."/>
            <person name="Lapidus A."/>
            <person name="Levasseur A."/>
            <person name="Lindquist E."/>
            <person name="Lipzen A."/>
            <person name="Logrieco A.F."/>
            <person name="MacCabe A."/>
            <person name="Maekelae M.R."/>
            <person name="Malavazi I."/>
            <person name="Melin P."/>
            <person name="Meyer V."/>
            <person name="Mielnichuk N."/>
            <person name="Miskei M."/>
            <person name="Molnar A.P."/>
            <person name="Mule G."/>
            <person name="Ngan C.Y."/>
            <person name="Orejas M."/>
            <person name="Orosz E."/>
            <person name="Ouedraogo J.P."/>
            <person name="Overkamp K.M."/>
            <person name="Park H.-S."/>
            <person name="Perrone G."/>
            <person name="Piumi F."/>
            <person name="Punt P.J."/>
            <person name="Ram A.F."/>
            <person name="Ramon A."/>
            <person name="Rauscher S."/>
            <person name="Record E."/>
            <person name="Riano-Pachon D.M."/>
            <person name="Robert V."/>
            <person name="Roehrig J."/>
            <person name="Ruller R."/>
            <person name="Salamov A."/>
            <person name="Salih N.S."/>
            <person name="Samson R.A."/>
            <person name="Sandor E."/>
            <person name="Sanguinetti M."/>
            <person name="Schuetze T."/>
            <person name="Sepcic K."/>
            <person name="Shelest E."/>
            <person name="Sherlock G."/>
            <person name="Sophianopoulou V."/>
            <person name="Squina F.M."/>
            <person name="Sun H."/>
            <person name="Susca A."/>
            <person name="Todd R.B."/>
            <person name="Tsang A."/>
            <person name="Unkles S.E."/>
            <person name="van de Wiele N."/>
            <person name="van Rossen-Uffink D."/>
            <person name="Oliveira J.V."/>
            <person name="Vesth T.C."/>
            <person name="Visser J."/>
            <person name="Yu J.-H."/>
            <person name="Zhou M."/>
            <person name="Andersen M.R."/>
            <person name="Archer D.B."/>
            <person name="Baker S.E."/>
            <person name="Benoit I."/>
            <person name="Brakhage A.A."/>
            <person name="Braus G.H."/>
            <person name="Fischer R."/>
            <person name="Frisvad J.C."/>
            <person name="Goldman G.H."/>
            <person name="Houbraken J."/>
            <person name="Oakley B."/>
            <person name="Pocsi I."/>
            <person name="Scazzocchio C."/>
            <person name="Seiboth B."/>
            <person name="vanKuyk P.A."/>
            <person name="Wortman J."/>
            <person name="Dyer P.S."/>
            <person name="Grigoriev I.V."/>
        </authorList>
    </citation>
    <scope>NUCLEOTIDE SEQUENCE [LARGE SCALE GENOMIC DNA]</scope>
    <source>
        <strain evidence="3">CBS 134.48</strain>
    </source>
</reference>
<dbReference type="VEuPathDB" id="FungiDB:ASPTUDRAFT_877765"/>
<dbReference type="Proteomes" id="UP000184304">
    <property type="component" value="Unassembled WGS sequence"/>
</dbReference>
<gene>
    <name evidence="2" type="ORF">ASPTUDRAFT_877765</name>
</gene>
<dbReference type="EMBL" id="KV878208">
    <property type="protein sequence ID" value="OJI79336.1"/>
    <property type="molecule type" value="Genomic_DNA"/>
</dbReference>
<evidence type="ECO:0008006" key="4">
    <source>
        <dbReference type="Google" id="ProtNLM"/>
    </source>
</evidence>
<evidence type="ECO:0000313" key="2">
    <source>
        <dbReference type="EMBL" id="OJI79336.1"/>
    </source>
</evidence>
<proteinExistence type="predicted"/>
<sequence length="107" mass="12668">MYEVRPAFLSIILFAWQGQHCLSIYSLVPEQYVGLDGIFHTKCHVLDVLRGLYRFLAPKYYPCLYSTQHGWWRRLQWSCKSQLEASSTSIEYRLMVNRATQIAHSFF</sequence>
<keyword evidence="1" id="KW-0732">Signal</keyword>
<feature type="signal peptide" evidence="1">
    <location>
        <begin position="1"/>
        <end position="21"/>
    </location>
</feature>